<protein>
    <submittedName>
        <fullName evidence="2">Hypothetical_protein</fullName>
    </submittedName>
</protein>
<evidence type="ECO:0000313" key="2">
    <source>
        <dbReference type="EMBL" id="CAL6053314.1"/>
    </source>
</evidence>
<reference evidence="2 3" key="2">
    <citation type="submission" date="2024-07" db="EMBL/GenBank/DDBJ databases">
        <authorList>
            <person name="Akdeniz Z."/>
        </authorList>
    </citation>
    <scope>NUCLEOTIDE SEQUENCE [LARGE SCALE GENOMIC DNA]</scope>
</reference>
<evidence type="ECO:0000313" key="3">
    <source>
        <dbReference type="Proteomes" id="UP001642409"/>
    </source>
</evidence>
<sequence length="395" mass="44960">MNSTQQALEQFCSPSISVLETTSTAQIIDYSPETIALGSDFEVGIFSLDGQLLQRAEPHKYCSFFLQLETLGDFKILFSCSTDHFNITVLKMNSNKQYELFYKNPLSAPATKINQHYTACCVHSADKMTMGDRINITYNITLGLVCIESDRSRPQGYVETYKFTLQQSQTSPQQQCMFQFVKQSQSRDGQSYLTFVKPFLQATLGTQQTEILGIDLERKLYLQADQYSKVYDSMYNFQPDRVFPVRFNASFIQNQTSVTPADIIFLIKDRILRADLLLGGVDGPKKSLEVQFTEPIVDLFVCKCYTFYEKQNSRFPSIFVLTSGIYQGKPVSRLFQFGLNNMGSNIDRLGRKPDSKLESKKAQQICQNCIVFNCEMRRVWCVSGGQTNCEIVVGK</sequence>
<gene>
    <name evidence="1" type="ORF">HINF_LOCUS20425</name>
    <name evidence="2" type="ORF">HINF_LOCUS45274</name>
</gene>
<dbReference type="EMBL" id="CAXDID020000196">
    <property type="protein sequence ID" value="CAL6053314.1"/>
    <property type="molecule type" value="Genomic_DNA"/>
</dbReference>
<dbReference type="EMBL" id="CATOUU010000526">
    <property type="protein sequence ID" value="CAI9932780.1"/>
    <property type="molecule type" value="Genomic_DNA"/>
</dbReference>
<name>A0AA86P9N0_9EUKA</name>
<evidence type="ECO:0000313" key="1">
    <source>
        <dbReference type="EMBL" id="CAI9932780.1"/>
    </source>
</evidence>
<accession>A0AA86P9N0</accession>
<proteinExistence type="predicted"/>
<comment type="caution">
    <text evidence="1">The sequence shown here is derived from an EMBL/GenBank/DDBJ whole genome shotgun (WGS) entry which is preliminary data.</text>
</comment>
<keyword evidence="3" id="KW-1185">Reference proteome</keyword>
<dbReference type="AlphaFoldDB" id="A0AA86P9N0"/>
<organism evidence="1">
    <name type="scientific">Hexamita inflata</name>
    <dbReference type="NCBI Taxonomy" id="28002"/>
    <lineage>
        <taxon>Eukaryota</taxon>
        <taxon>Metamonada</taxon>
        <taxon>Diplomonadida</taxon>
        <taxon>Hexamitidae</taxon>
        <taxon>Hexamitinae</taxon>
        <taxon>Hexamita</taxon>
    </lineage>
</organism>
<reference evidence="1" key="1">
    <citation type="submission" date="2023-06" db="EMBL/GenBank/DDBJ databases">
        <authorList>
            <person name="Kurt Z."/>
        </authorList>
    </citation>
    <scope>NUCLEOTIDE SEQUENCE</scope>
</reference>
<dbReference type="Proteomes" id="UP001642409">
    <property type="component" value="Unassembled WGS sequence"/>
</dbReference>